<gene>
    <name evidence="1" type="ORF">AACH28_11475</name>
</gene>
<protein>
    <submittedName>
        <fullName evidence="1">ABC transporter permease</fullName>
    </submittedName>
</protein>
<dbReference type="EMBL" id="CP151087">
    <property type="protein sequence ID" value="WZN58132.1"/>
    <property type="molecule type" value="Genomic_DNA"/>
</dbReference>
<proteinExistence type="predicted"/>
<accession>A0ACD5C8D2</accession>
<evidence type="ECO:0000313" key="2">
    <source>
        <dbReference type="Proteomes" id="UP001485301"/>
    </source>
</evidence>
<keyword evidence="2" id="KW-1185">Reference proteome</keyword>
<organism evidence="1 2">
    <name type="scientific">Sphingobacterium thalpophilum</name>
    <dbReference type="NCBI Taxonomy" id="259"/>
    <lineage>
        <taxon>Bacteria</taxon>
        <taxon>Pseudomonadati</taxon>
        <taxon>Bacteroidota</taxon>
        <taxon>Sphingobacteriia</taxon>
        <taxon>Sphingobacteriales</taxon>
        <taxon>Sphingobacteriaceae</taxon>
        <taxon>Sphingobacterium</taxon>
    </lineage>
</organism>
<dbReference type="Proteomes" id="UP001485301">
    <property type="component" value="Chromosome"/>
</dbReference>
<evidence type="ECO:0000313" key="1">
    <source>
        <dbReference type="EMBL" id="WZN58132.1"/>
    </source>
</evidence>
<name>A0ACD5C8D2_9SPHI</name>
<reference evidence="1" key="1">
    <citation type="submission" date="2024-04" db="EMBL/GenBank/DDBJ databases">
        <title>Complete genome sequence of Sphingobacterium thalpophiium BAA-1094.</title>
        <authorList>
            <person name="Adaikpoh B.I."/>
        </authorList>
    </citation>
    <scope>NUCLEOTIDE SEQUENCE</scope>
    <source>
        <strain evidence="1">BAA-1094</strain>
    </source>
</reference>
<sequence length="819" mass="92142">MIKNFIKTAWRSIFSNKFYSAINILGLTAGMVVGIFLLLWIQDELSFDRFHKHQRSIYKIGIEGGTGISKRIFGSIIAPVGNFAKKEIPEVQDAVRIFKIGDAALKYKEKRFNEKNFAFVDPSYFTVFDFPLLQGNSKQPFPDNNSIVITQRTARRYFGDENPIGKTVTLGIEDLCVVSGVIADYPENSTFQFQVLLPISRFNEQAYIKNKTTYDNKTFLSSMDEDWSNFSFETYLLLRPDANLATVSKKLQAIHERNKPEDAPVPYVTQALAKVHLYQMDGSDGGIDNVRVFIGVAIMILVIASINYINLSTARSLSRAKEVGIRKVIGAGRKELFFQFILETTILFVIASTLALAFVFIGLPLFNNFSGKQISLQLFNPTLWISVLIMLVGTLALTSIYPALLLSKFDPIKVLKGRFTIKNSSARKILVVLQFTVSIILITLTIVIGRQLDFIKHQNLGYEKDHIISVTMAPKMSKHFDAVKTELLKNKDIDDVIRLGRDMVYGGASTGDNDWEGKPSKSNLWFNMTYSDQSALDFFKIKLTQGRNFTGSIADSTHFIINESAAREMGLKDPIGVRLRIRTVPGTIIGVVKDFNYASARQKIEPMVFQYSPKDCWQLYLKTTTSGTKSALNSLQQIWKSYYDDMPMNYSFLDESYQKQYTNEQKQGSLFNFFALIAIVISCLGLLGLCTYTAQVRTKEIGIRKVLGATVFSIIQLLTAQVRTKEIGIRKVLGATVFSIIQLLNKEFLLLVILANVIAIPIAVYFSINWLDGFAFRTTLPFTIFLYAAGITIAIALFTVSFQSIKAAYANPVKSLHDE</sequence>